<name>E4PUN5_MYCLG</name>
<dbReference type="HOGENOM" id="CLU_2771463_0_0_14"/>
<evidence type="ECO:0000313" key="1">
    <source>
        <dbReference type="EMBL" id="ADR23794.1"/>
    </source>
</evidence>
<reference evidence="1 2" key="2">
    <citation type="journal article" date="2012" name="J. Bacteriol.">
        <title>Complete Genome Sequences of Mycoplasma leachii Strain PG50T and the Pathogenic Mycoplasma mycoides subsp. mycoides Small Colony Biotype Strain Gladysdale.</title>
        <authorList>
            <person name="Wise K.S."/>
            <person name="Calcutt M.J."/>
            <person name="Foecking M.F."/>
            <person name="Madupu R."/>
            <person name="Deboy R.T."/>
            <person name="Roske K."/>
            <person name="Hvinden M.L."/>
            <person name="Martin T.R."/>
            <person name="Durkin A.S."/>
            <person name="Glass J.I."/>
            <person name="Methe B.A."/>
        </authorList>
    </citation>
    <scope>NUCLEOTIDE SEQUENCE [LARGE SCALE GENOMIC DNA]</scope>
    <source>
        <strain evidence="2">DSM 21131 / NCTC 10133 / N29 / PG50</strain>
    </source>
</reference>
<sequence>MSSVKFRIINKYQIELLEDAIKGSIIDLNNADQIDLSIILDQINHKKDQVYLEKLKQEKQNWELLKTNE</sequence>
<dbReference type="RefSeq" id="WP_013447906.1">
    <property type="nucleotide sequence ID" value="NC_014751.1"/>
</dbReference>
<gene>
    <name evidence="1" type="ordered locus">MSB_A0632</name>
</gene>
<keyword evidence="2" id="KW-1185">Reference proteome</keyword>
<dbReference type="KEGG" id="mlc:MSB_A0632"/>
<reference evidence="2" key="1">
    <citation type="submission" date="2010-07" db="EMBL/GenBank/DDBJ databases">
        <title>Genome sequence of Mycoplasma leachii PG50 MU clone A8.</title>
        <authorList>
            <person name="Wise K."/>
            <person name="Calcutt M.J."/>
            <person name="Foecking M.F."/>
            <person name="Madupu R."/>
            <person name="DeBoy R.T."/>
            <person name="Roske K."/>
            <person name="Martin T.R."/>
            <person name="Hvinden M.L."/>
            <person name="Durkin A.S."/>
            <person name="Glass J."/>
            <person name="Methe B.A."/>
        </authorList>
    </citation>
    <scope>NUCLEOTIDE SEQUENCE [LARGE SCALE GENOMIC DNA]</scope>
    <source>
        <strain evidence="2">DSM 21131 / NCTC 10133 / N29 / PG50</strain>
    </source>
</reference>
<protein>
    <submittedName>
        <fullName evidence="1">Conserved domain protein</fullName>
    </submittedName>
</protein>
<evidence type="ECO:0000313" key="2">
    <source>
        <dbReference type="Proteomes" id="UP000008712"/>
    </source>
</evidence>
<dbReference type="Proteomes" id="UP000008712">
    <property type="component" value="Chromosome"/>
</dbReference>
<accession>E4PUN5</accession>
<dbReference type="AlphaFoldDB" id="E4PUN5"/>
<dbReference type="EMBL" id="CP002108">
    <property type="protein sequence ID" value="ADR23794.1"/>
    <property type="molecule type" value="Genomic_DNA"/>
</dbReference>
<dbReference type="OrthoDB" id="3224137at2"/>
<proteinExistence type="predicted"/>
<organism evidence="1 2">
    <name type="scientific">Mycoplasma leachii (strain DSM 21131 / NCTC 10133 / N29 / PG50)</name>
    <dbReference type="NCBI Taxonomy" id="880447"/>
    <lineage>
        <taxon>Bacteria</taxon>
        <taxon>Bacillati</taxon>
        <taxon>Mycoplasmatota</taxon>
        <taxon>Mollicutes</taxon>
        <taxon>Mycoplasmataceae</taxon>
        <taxon>Mycoplasma</taxon>
    </lineage>
</organism>